<comment type="caution">
    <text evidence="3">The sequence shown here is derived from an EMBL/GenBank/DDBJ whole genome shotgun (WGS) entry which is preliminary data.</text>
</comment>
<dbReference type="RefSeq" id="WP_004519361.1">
    <property type="nucleotide sequence ID" value="NZ_ACEO02000002.1"/>
</dbReference>
<keyword evidence="1" id="KW-1133">Transmembrane helix</keyword>
<keyword evidence="1" id="KW-0812">Transmembrane</keyword>
<dbReference type="EMBL" id="ACEO02000002">
    <property type="protein sequence ID" value="EFC52817.1"/>
    <property type="molecule type" value="Genomic_DNA"/>
</dbReference>
<dbReference type="AlphaFoldDB" id="A0A9W5IS69"/>
<reference evidence="3 4" key="1">
    <citation type="submission" date="2010-01" db="EMBL/GenBank/DDBJ databases">
        <authorList>
            <person name="Weinstock G."/>
            <person name="Sodergren E."/>
            <person name="Clifton S."/>
            <person name="Fulton L."/>
            <person name="Fulton B."/>
            <person name="Courtney L."/>
            <person name="Fronick C."/>
            <person name="Harrison M."/>
            <person name="Strong C."/>
            <person name="Farmer C."/>
            <person name="Delahaunty K."/>
            <person name="Markovic C."/>
            <person name="Hall O."/>
            <person name="Minx P."/>
            <person name="Tomlinson C."/>
            <person name="Mitreva M."/>
            <person name="Nelson J."/>
            <person name="Hou S."/>
            <person name="Wollam A."/>
            <person name="Pepin K.H."/>
            <person name="Johnson M."/>
            <person name="Bhonagiri V."/>
            <person name="Nash W.E."/>
            <person name="Warren W."/>
            <person name="Chinwalla A."/>
            <person name="Mardis E.R."/>
            <person name="Wilson R.K."/>
        </authorList>
    </citation>
    <scope>NUCLEOTIDE SEQUENCE [LARGE SCALE GENOMIC DNA]</scope>
    <source>
        <strain evidence="3 4">NJ9703</strain>
    </source>
</reference>
<name>A0A9W5IS69_NEISU</name>
<dbReference type="Proteomes" id="UP000004621">
    <property type="component" value="Unassembled WGS sequence"/>
</dbReference>
<evidence type="ECO:0000313" key="4">
    <source>
        <dbReference type="Proteomes" id="UP000004621"/>
    </source>
</evidence>
<proteinExistence type="predicted"/>
<gene>
    <name evidence="3" type="ORF">NEISUBOT_03653</name>
</gene>
<feature type="signal peptide" evidence="2">
    <location>
        <begin position="1"/>
        <end position="22"/>
    </location>
</feature>
<protein>
    <submittedName>
        <fullName evidence="3">Uncharacterized protein</fullName>
    </submittedName>
</protein>
<keyword evidence="1" id="KW-0472">Membrane</keyword>
<feature type="transmembrane region" description="Helical" evidence="1">
    <location>
        <begin position="147"/>
        <end position="167"/>
    </location>
</feature>
<feature type="chain" id="PRO_5040899667" evidence="2">
    <location>
        <begin position="23"/>
        <end position="174"/>
    </location>
</feature>
<sequence>MKNIVLKLVMICLCCGCYAVFVAWENGGFSQLHDFQAIESNGMSVYLHQISAATMQAEKNELSILQNNQNSLASCVGIESLCEHAKPGIWVEHAKFLQHKDTGKLLVLSLDYLENSDTAKTLHNRYSASLLPQADRKDAWHYAWRTFLSSIIFLMVVNLTPMIFALFEEKTSAA</sequence>
<evidence type="ECO:0000256" key="2">
    <source>
        <dbReference type="SAM" id="SignalP"/>
    </source>
</evidence>
<organism evidence="3 4">
    <name type="scientific">Neisseria subflava NJ9703</name>
    <dbReference type="NCBI Taxonomy" id="546268"/>
    <lineage>
        <taxon>Bacteria</taxon>
        <taxon>Pseudomonadati</taxon>
        <taxon>Pseudomonadota</taxon>
        <taxon>Betaproteobacteria</taxon>
        <taxon>Neisseriales</taxon>
        <taxon>Neisseriaceae</taxon>
        <taxon>Neisseria</taxon>
    </lineage>
</organism>
<keyword evidence="2" id="KW-0732">Signal</keyword>
<evidence type="ECO:0000256" key="1">
    <source>
        <dbReference type="SAM" id="Phobius"/>
    </source>
</evidence>
<evidence type="ECO:0000313" key="3">
    <source>
        <dbReference type="EMBL" id="EFC52817.1"/>
    </source>
</evidence>
<accession>A0A9W5IS69</accession>